<feature type="compositionally biased region" description="Basic and acidic residues" evidence="1">
    <location>
        <begin position="40"/>
        <end position="71"/>
    </location>
</feature>
<feature type="region of interest" description="Disordered" evidence="1">
    <location>
        <begin position="148"/>
        <end position="179"/>
    </location>
</feature>
<protein>
    <submittedName>
        <fullName evidence="2">Uncharacterized protein</fullName>
    </submittedName>
</protein>
<evidence type="ECO:0000313" key="3">
    <source>
        <dbReference type="Proteomes" id="UP000593566"/>
    </source>
</evidence>
<accession>A0A8H6CAU1</accession>
<organism evidence="2 3">
    <name type="scientific">Letharia lupina</name>
    <dbReference type="NCBI Taxonomy" id="560253"/>
    <lineage>
        <taxon>Eukaryota</taxon>
        <taxon>Fungi</taxon>
        <taxon>Dikarya</taxon>
        <taxon>Ascomycota</taxon>
        <taxon>Pezizomycotina</taxon>
        <taxon>Lecanoromycetes</taxon>
        <taxon>OSLEUM clade</taxon>
        <taxon>Lecanoromycetidae</taxon>
        <taxon>Lecanorales</taxon>
        <taxon>Lecanorineae</taxon>
        <taxon>Parmeliaceae</taxon>
        <taxon>Letharia</taxon>
    </lineage>
</organism>
<feature type="region of interest" description="Disordered" evidence="1">
    <location>
        <begin position="40"/>
        <end position="81"/>
    </location>
</feature>
<comment type="caution">
    <text evidence="2">The sequence shown here is derived from an EMBL/GenBank/DDBJ whole genome shotgun (WGS) entry which is preliminary data.</text>
</comment>
<gene>
    <name evidence="2" type="ORF">HO133_003254</name>
</gene>
<dbReference type="GeneID" id="59331665"/>
<evidence type="ECO:0000256" key="1">
    <source>
        <dbReference type="SAM" id="MobiDB-lite"/>
    </source>
</evidence>
<proteinExistence type="predicted"/>
<evidence type="ECO:0000313" key="2">
    <source>
        <dbReference type="EMBL" id="KAF6220123.1"/>
    </source>
</evidence>
<dbReference type="Proteomes" id="UP000593566">
    <property type="component" value="Unassembled WGS sequence"/>
</dbReference>
<dbReference type="EMBL" id="JACCJB010000017">
    <property type="protein sequence ID" value="KAF6220123.1"/>
    <property type="molecule type" value="Genomic_DNA"/>
</dbReference>
<sequence length="262" mass="29712">MQQGSQTTPRVKSVSKTGLQGVKAWEVRCFQWRKAKRLPHWEGEDSKNNGLSKRREQQGHITEGERRREIPFKTGQRQRKDLFLRKLRESEEVEKGKGNNRKAQPTKAIGLRRRAFLNQEFSLTNSTPTPQDLVIDPNDVYQVPEERNRYQSQTLQRRRHQHSNGPTAPPPPPAAALEPTAHFSTSRSTRTAGKAAWTGSKGLVVGLHDEVRDENGDGFWDAKDARLSSGWRGEAGSEEWECLKLKVGGRGWVGSGWIGRQE</sequence>
<dbReference type="RefSeq" id="XP_037149558.1">
    <property type="nucleotide sequence ID" value="XM_037294177.1"/>
</dbReference>
<name>A0A8H6CAU1_9LECA</name>
<dbReference type="AlphaFoldDB" id="A0A8H6CAU1"/>
<reference evidence="2 3" key="1">
    <citation type="journal article" date="2020" name="Genomics">
        <title>Complete, high-quality genomes from long-read metagenomic sequencing of two wolf lichen thalli reveals enigmatic genome architecture.</title>
        <authorList>
            <person name="McKenzie S.K."/>
            <person name="Walston R.F."/>
            <person name="Allen J.L."/>
        </authorList>
    </citation>
    <scope>NUCLEOTIDE SEQUENCE [LARGE SCALE GENOMIC DNA]</scope>
    <source>
        <strain evidence="2">WasteWater1</strain>
    </source>
</reference>
<keyword evidence="3" id="KW-1185">Reference proteome</keyword>